<proteinExistence type="predicted"/>
<dbReference type="AlphaFoldDB" id="A0A815F830"/>
<sequence>MSYNEEDIFEQDDEIDQYTKALDDSDIDDIEDDMKPVGNIESEEYSDDENRYPSKVTITAAGCTKKEFEEKWTFVVPENDCRSKCLSDFNEPPGPTFTVPITCNEIKKIFAICIHMEMIRKRRILDYWSTDPLLSTPIFHSKNYLSRNRFFEILRFLRFADYEKMVDSDRLRKIRLFLEIVREISTCVRNSDENIVAFDLGVPKELTRKKMKAPDSAFIRSGELLLVKFLDKKASGEKEIYLIDSKGIAGGSLVERYEKGNVISIPLE</sequence>
<name>A0A815F830_9BILA</name>
<reference evidence="3" key="1">
    <citation type="submission" date="2021-02" db="EMBL/GenBank/DDBJ databases">
        <authorList>
            <person name="Nowell W R."/>
        </authorList>
    </citation>
    <scope>NUCLEOTIDE SEQUENCE</scope>
</reference>
<evidence type="ECO:0000259" key="2">
    <source>
        <dbReference type="Pfam" id="PF13843"/>
    </source>
</evidence>
<keyword evidence="6" id="KW-1185">Reference proteome</keyword>
<dbReference type="EMBL" id="CAJNOL010004366">
    <property type="protein sequence ID" value="CAF1586674.1"/>
    <property type="molecule type" value="Genomic_DNA"/>
</dbReference>
<gene>
    <name evidence="4" type="ORF">JXQ802_LOCUS46791</name>
    <name evidence="3" type="ORF">PYM288_LOCUS30986</name>
</gene>
<dbReference type="InterPro" id="IPR029526">
    <property type="entry name" value="PGBD"/>
</dbReference>
<protein>
    <recommendedName>
        <fullName evidence="2">PiggyBac transposable element-derived protein domain-containing protein</fullName>
    </recommendedName>
</protein>
<dbReference type="Proteomes" id="UP000663870">
    <property type="component" value="Unassembled WGS sequence"/>
</dbReference>
<accession>A0A815F830</accession>
<organism evidence="3 5">
    <name type="scientific">Rotaria sordida</name>
    <dbReference type="NCBI Taxonomy" id="392033"/>
    <lineage>
        <taxon>Eukaryota</taxon>
        <taxon>Metazoa</taxon>
        <taxon>Spiralia</taxon>
        <taxon>Gnathifera</taxon>
        <taxon>Rotifera</taxon>
        <taxon>Eurotatoria</taxon>
        <taxon>Bdelloidea</taxon>
        <taxon>Philodinida</taxon>
        <taxon>Philodinidae</taxon>
        <taxon>Rotaria</taxon>
    </lineage>
</organism>
<feature type="region of interest" description="Disordered" evidence="1">
    <location>
        <begin position="21"/>
        <end position="49"/>
    </location>
</feature>
<evidence type="ECO:0000313" key="6">
    <source>
        <dbReference type="Proteomes" id="UP000663870"/>
    </source>
</evidence>
<dbReference type="EMBL" id="CAJNOH010003076">
    <property type="protein sequence ID" value="CAF1322499.1"/>
    <property type="molecule type" value="Genomic_DNA"/>
</dbReference>
<comment type="caution">
    <text evidence="3">The sequence shown here is derived from an EMBL/GenBank/DDBJ whole genome shotgun (WGS) entry which is preliminary data.</text>
</comment>
<dbReference type="Pfam" id="PF13843">
    <property type="entry name" value="DDE_Tnp_1_7"/>
    <property type="match status" value="1"/>
</dbReference>
<dbReference type="Proteomes" id="UP000663854">
    <property type="component" value="Unassembled WGS sequence"/>
</dbReference>
<evidence type="ECO:0000313" key="3">
    <source>
        <dbReference type="EMBL" id="CAF1322499.1"/>
    </source>
</evidence>
<dbReference type="PANTHER" id="PTHR46599:SF3">
    <property type="entry name" value="PIGGYBAC TRANSPOSABLE ELEMENT-DERIVED PROTEIN 4"/>
    <property type="match status" value="1"/>
</dbReference>
<feature type="domain" description="PiggyBac transposable element-derived protein" evidence="2">
    <location>
        <begin position="98"/>
        <end position="182"/>
    </location>
</feature>
<evidence type="ECO:0000313" key="5">
    <source>
        <dbReference type="Proteomes" id="UP000663854"/>
    </source>
</evidence>
<evidence type="ECO:0000313" key="4">
    <source>
        <dbReference type="EMBL" id="CAF1586674.1"/>
    </source>
</evidence>
<dbReference type="PANTHER" id="PTHR46599">
    <property type="entry name" value="PIGGYBAC TRANSPOSABLE ELEMENT-DERIVED PROTEIN 4"/>
    <property type="match status" value="1"/>
</dbReference>
<evidence type="ECO:0000256" key="1">
    <source>
        <dbReference type="SAM" id="MobiDB-lite"/>
    </source>
</evidence>